<proteinExistence type="predicted"/>
<accession>X1J7F1</accession>
<protein>
    <submittedName>
        <fullName evidence="1">Uncharacterized protein</fullName>
    </submittedName>
</protein>
<dbReference type="AlphaFoldDB" id="X1J7F1"/>
<organism evidence="1">
    <name type="scientific">marine sediment metagenome</name>
    <dbReference type="NCBI Taxonomy" id="412755"/>
    <lineage>
        <taxon>unclassified sequences</taxon>
        <taxon>metagenomes</taxon>
        <taxon>ecological metagenomes</taxon>
    </lineage>
</organism>
<comment type="caution">
    <text evidence="1">The sequence shown here is derived from an EMBL/GenBank/DDBJ whole genome shotgun (WGS) entry which is preliminary data.</text>
</comment>
<evidence type="ECO:0000313" key="1">
    <source>
        <dbReference type="EMBL" id="GAH74264.1"/>
    </source>
</evidence>
<feature type="non-terminal residue" evidence="1">
    <location>
        <position position="38"/>
    </location>
</feature>
<reference evidence="1" key="1">
    <citation type="journal article" date="2014" name="Front. Microbiol.">
        <title>High frequency of phylogenetically diverse reductive dehalogenase-homologous genes in deep subseafloor sedimentary metagenomes.</title>
        <authorList>
            <person name="Kawai M."/>
            <person name="Futagami T."/>
            <person name="Toyoda A."/>
            <person name="Takaki Y."/>
            <person name="Nishi S."/>
            <person name="Hori S."/>
            <person name="Arai W."/>
            <person name="Tsubouchi T."/>
            <person name="Morono Y."/>
            <person name="Uchiyama I."/>
            <person name="Ito T."/>
            <person name="Fujiyama A."/>
            <person name="Inagaki F."/>
            <person name="Takami H."/>
        </authorList>
    </citation>
    <scope>NUCLEOTIDE SEQUENCE</scope>
    <source>
        <strain evidence="1">Expedition CK06-06</strain>
    </source>
</reference>
<dbReference type="EMBL" id="BARU01032728">
    <property type="protein sequence ID" value="GAH74264.1"/>
    <property type="molecule type" value="Genomic_DNA"/>
</dbReference>
<gene>
    <name evidence="1" type="ORF">S03H2_51575</name>
</gene>
<sequence>MEPGIEGEVLKLIEKRRDAIVEFLRELISFPSVTGMSL</sequence>
<name>X1J7F1_9ZZZZ</name>